<name>A0A433TD23_ELYCH</name>
<accession>A0A433TD23</accession>
<sequence length="281" mass="31163">MRSEITRGWRSLIKFSGSWLYQIFWFMVVSDLLLSAPWRLTMATEHLADWVDQGLELDGEPRAAEGWLFSPRVLVYCQACVPLPGRCPAGQSRLPACKAWPGGSVAWKSQNRGKGYLPEYAGMSAWGRFERHPWRRAKEENDPPAPNVHHFSTAAIEVSPSCKRCVLGLSAGTSEGASSSSLGLGGKEYCKGFAQTAQGGAAWHKNLQKHWDLYCEVLGSNQRGLKKKTYLSDDAHIWFRLCQFDVISESGVLPAQAVTHMMTLGRLDSCPYVSAKIGLII</sequence>
<dbReference type="AlphaFoldDB" id="A0A433TD23"/>
<evidence type="ECO:0000313" key="2">
    <source>
        <dbReference type="EMBL" id="RUS79400.1"/>
    </source>
</evidence>
<keyword evidence="1" id="KW-0472">Membrane</keyword>
<protein>
    <submittedName>
        <fullName evidence="2">Uncharacterized protein</fullName>
    </submittedName>
</protein>
<organism evidence="2 3">
    <name type="scientific">Elysia chlorotica</name>
    <name type="common">Eastern emerald elysia</name>
    <name type="synonym">Sea slug</name>
    <dbReference type="NCBI Taxonomy" id="188477"/>
    <lineage>
        <taxon>Eukaryota</taxon>
        <taxon>Metazoa</taxon>
        <taxon>Spiralia</taxon>
        <taxon>Lophotrochozoa</taxon>
        <taxon>Mollusca</taxon>
        <taxon>Gastropoda</taxon>
        <taxon>Heterobranchia</taxon>
        <taxon>Euthyneura</taxon>
        <taxon>Panpulmonata</taxon>
        <taxon>Sacoglossa</taxon>
        <taxon>Placobranchoidea</taxon>
        <taxon>Plakobranchidae</taxon>
        <taxon>Elysia</taxon>
    </lineage>
</organism>
<comment type="caution">
    <text evidence="2">The sequence shown here is derived from an EMBL/GenBank/DDBJ whole genome shotgun (WGS) entry which is preliminary data.</text>
</comment>
<evidence type="ECO:0000313" key="3">
    <source>
        <dbReference type="Proteomes" id="UP000271974"/>
    </source>
</evidence>
<keyword evidence="3" id="KW-1185">Reference proteome</keyword>
<keyword evidence="1" id="KW-0812">Transmembrane</keyword>
<proteinExistence type="predicted"/>
<feature type="transmembrane region" description="Helical" evidence="1">
    <location>
        <begin position="20"/>
        <end position="38"/>
    </location>
</feature>
<reference evidence="2 3" key="1">
    <citation type="submission" date="2019-01" db="EMBL/GenBank/DDBJ databases">
        <title>A draft genome assembly of the solar-powered sea slug Elysia chlorotica.</title>
        <authorList>
            <person name="Cai H."/>
            <person name="Li Q."/>
            <person name="Fang X."/>
            <person name="Li J."/>
            <person name="Curtis N.E."/>
            <person name="Altenburger A."/>
            <person name="Shibata T."/>
            <person name="Feng M."/>
            <person name="Maeda T."/>
            <person name="Schwartz J.A."/>
            <person name="Shigenobu S."/>
            <person name="Lundholm N."/>
            <person name="Nishiyama T."/>
            <person name="Yang H."/>
            <person name="Hasebe M."/>
            <person name="Li S."/>
            <person name="Pierce S.K."/>
            <person name="Wang J."/>
        </authorList>
    </citation>
    <scope>NUCLEOTIDE SEQUENCE [LARGE SCALE GENOMIC DNA]</scope>
    <source>
        <strain evidence="2">EC2010</strain>
        <tissue evidence="2">Whole organism of an adult</tissue>
    </source>
</reference>
<gene>
    <name evidence="2" type="ORF">EGW08_012838</name>
</gene>
<keyword evidence="1" id="KW-1133">Transmembrane helix</keyword>
<dbReference type="EMBL" id="RQTK01000453">
    <property type="protein sequence ID" value="RUS79400.1"/>
    <property type="molecule type" value="Genomic_DNA"/>
</dbReference>
<dbReference type="Proteomes" id="UP000271974">
    <property type="component" value="Unassembled WGS sequence"/>
</dbReference>
<evidence type="ECO:0000256" key="1">
    <source>
        <dbReference type="SAM" id="Phobius"/>
    </source>
</evidence>